<name>A0A0F3MHI4_9RICK</name>
<dbReference type="PATRIC" id="fig|1359168.3.peg.712"/>
<evidence type="ECO:0000313" key="1">
    <source>
        <dbReference type="EMBL" id="KJV55106.1"/>
    </source>
</evidence>
<organism evidence="1 2">
    <name type="scientific">Orientia chuto str. Dubai</name>
    <dbReference type="NCBI Taxonomy" id="1359168"/>
    <lineage>
        <taxon>Bacteria</taxon>
        <taxon>Pseudomonadati</taxon>
        <taxon>Pseudomonadota</taxon>
        <taxon>Alphaproteobacteria</taxon>
        <taxon>Rickettsiales</taxon>
        <taxon>Rickettsiaceae</taxon>
        <taxon>Rickettsieae</taxon>
        <taxon>Orientia</taxon>
    </lineage>
</organism>
<dbReference type="AlphaFoldDB" id="A0A0F3MHI4"/>
<dbReference type="Proteomes" id="UP000033616">
    <property type="component" value="Unassembled WGS sequence"/>
</dbReference>
<evidence type="ECO:0008006" key="3">
    <source>
        <dbReference type="Google" id="ProtNLM"/>
    </source>
</evidence>
<dbReference type="EMBL" id="LANP01000028">
    <property type="protein sequence ID" value="KJV55106.1"/>
    <property type="molecule type" value="Genomic_DNA"/>
</dbReference>
<accession>A0A0F3MHI4</accession>
<evidence type="ECO:0000313" key="2">
    <source>
        <dbReference type="Proteomes" id="UP000033616"/>
    </source>
</evidence>
<sequence>MTVILFNGWVKHDLILKLPNNSVVVMNNASFHKSPYLKTMLEKEGQRIINKLLEHLPSGPYYNYYEPGGGAFQVKHLFKQCFFLILILI</sequence>
<reference evidence="1 2" key="1">
    <citation type="submission" date="2015-02" db="EMBL/GenBank/DDBJ databases">
        <title>Genome Sequencing of Rickettsiales.</title>
        <authorList>
            <person name="Daugherty S.C."/>
            <person name="Su Q."/>
            <person name="Abolude K."/>
            <person name="Beier-Sexton M."/>
            <person name="Carlyon J.A."/>
            <person name="Carter R."/>
            <person name="Day N.P."/>
            <person name="Dumler S.J."/>
            <person name="Dyachenko V."/>
            <person name="Godinez A."/>
            <person name="Kurtti T.J."/>
            <person name="Lichay M."/>
            <person name="Mullins K.E."/>
            <person name="Ott S."/>
            <person name="Pappas-Brown V."/>
            <person name="Paris D.H."/>
            <person name="Patel P."/>
            <person name="Richards A.L."/>
            <person name="Sadzewicz L."/>
            <person name="Sears K."/>
            <person name="Seidman D."/>
            <person name="Sengamalay N."/>
            <person name="Stenos J."/>
            <person name="Tallon L.J."/>
            <person name="Vincent G."/>
            <person name="Fraser C.M."/>
            <person name="Munderloh U."/>
            <person name="Dunning-Hotopp J.C."/>
        </authorList>
    </citation>
    <scope>NUCLEOTIDE SEQUENCE [LARGE SCALE GENOMIC DNA]</scope>
    <source>
        <strain evidence="1 2">Fuller</strain>
    </source>
</reference>
<gene>
    <name evidence="1" type="ORF">OCHUTO_0987</name>
</gene>
<comment type="caution">
    <text evidence="1">The sequence shown here is derived from an EMBL/GenBank/DDBJ whole genome shotgun (WGS) entry which is preliminary data.</text>
</comment>
<keyword evidence="2" id="KW-1185">Reference proteome</keyword>
<protein>
    <recommendedName>
        <fullName evidence="3">DDE superendonuclease family protein</fullName>
    </recommendedName>
</protein>
<proteinExistence type="predicted"/>